<feature type="compositionally biased region" description="Low complexity" evidence="1">
    <location>
        <begin position="7"/>
        <end position="16"/>
    </location>
</feature>
<evidence type="ECO:0000256" key="1">
    <source>
        <dbReference type="SAM" id="MobiDB-lite"/>
    </source>
</evidence>
<name>A0A0Q3LIW4_BRADI</name>
<dbReference type="EMBL" id="CM000880">
    <property type="protein sequence ID" value="KQK23137.1"/>
    <property type="molecule type" value="Genomic_DNA"/>
</dbReference>
<evidence type="ECO:0000313" key="2">
    <source>
        <dbReference type="EMBL" id="KQK23137.1"/>
    </source>
</evidence>
<organism evidence="2">
    <name type="scientific">Brachypodium distachyon</name>
    <name type="common">Purple false brome</name>
    <name type="synonym">Trachynia distachya</name>
    <dbReference type="NCBI Taxonomy" id="15368"/>
    <lineage>
        <taxon>Eukaryota</taxon>
        <taxon>Viridiplantae</taxon>
        <taxon>Streptophyta</taxon>
        <taxon>Embryophyta</taxon>
        <taxon>Tracheophyta</taxon>
        <taxon>Spermatophyta</taxon>
        <taxon>Magnoliopsida</taxon>
        <taxon>Liliopsida</taxon>
        <taxon>Poales</taxon>
        <taxon>Poaceae</taxon>
        <taxon>BOP clade</taxon>
        <taxon>Pooideae</taxon>
        <taxon>Stipodae</taxon>
        <taxon>Brachypodieae</taxon>
        <taxon>Brachypodium</taxon>
    </lineage>
</organism>
<dbReference type="PANTHER" id="PTHR37376">
    <property type="entry name" value="EXPRESSED PROTEIN"/>
    <property type="match status" value="1"/>
</dbReference>
<feature type="region of interest" description="Disordered" evidence="1">
    <location>
        <begin position="1"/>
        <end position="121"/>
    </location>
</feature>
<reference evidence="2" key="2">
    <citation type="submission" date="2017-06" db="EMBL/GenBank/DDBJ databases">
        <title>WGS assembly of Brachypodium distachyon.</title>
        <authorList>
            <consortium name="The International Brachypodium Initiative"/>
            <person name="Lucas S."/>
            <person name="Harmon-Smith M."/>
            <person name="Lail K."/>
            <person name="Tice H."/>
            <person name="Grimwood J."/>
            <person name="Bruce D."/>
            <person name="Barry K."/>
            <person name="Shu S."/>
            <person name="Lindquist E."/>
            <person name="Wang M."/>
            <person name="Pitluck S."/>
            <person name="Vogel J.P."/>
            <person name="Garvin D.F."/>
            <person name="Mockler T.C."/>
            <person name="Schmutz J."/>
            <person name="Rokhsar D."/>
            <person name="Bevan M.W."/>
        </authorList>
    </citation>
    <scope>NUCLEOTIDE SEQUENCE</scope>
    <source>
        <strain evidence="2">Bd21</strain>
    </source>
</reference>
<sequence>MASRGFPRAPSSSPTRSRVEATAPPPSPSSLASASVPMGSSSPSPSPPPPPPPMIGRAGNLTVFITPPSPASTPRSSRPSESPRSDLSTPASRTAPAPPVSPSPQKRASPPPSPVKFSPPALPVKVFPSPVQVPPAQYEKASAGDKHDGSAFAFFWDAVARVQEAHASLDEYVANWFGLDQSKYQWALNDYYENTGKEVECGKAGKPKELLTTKVQKV</sequence>
<accession>A0A0Q3LIW4</accession>
<feature type="compositionally biased region" description="Pro residues" evidence="1">
    <location>
        <begin position="44"/>
        <end position="54"/>
    </location>
</feature>
<keyword evidence="4" id="KW-1185">Reference proteome</keyword>
<dbReference type="GeneID" id="100837308"/>
<dbReference type="Gramene" id="KQK23137">
    <property type="protein sequence ID" value="KQK23137"/>
    <property type="gene ID" value="BRADI_1g71450v3"/>
</dbReference>
<feature type="compositionally biased region" description="Low complexity" evidence="1">
    <location>
        <begin position="72"/>
        <end position="82"/>
    </location>
</feature>
<dbReference type="OrthoDB" id="45963at2759"/>
<dbReference type="RefSeq" id="XP_003558593.2">
    <property type="nucleotide sequence ID" value="XM_003558545.4"/>
</dbReference>
<dbReference type="AlphaFoldDB" id="A0A0Q3LIW4"/>
<proteinExistence type="predicted"/>
<dbReference type="ExpressionAtlas" id="A0A0Q3LIW4">
    <property type="expression patterns" value="baseline and differential"/>
</dbReference>
<evidence type="ECO:0000313" key="3">
    <source>
        <dbReference type="EnsemblPlants" id="KQK23137"/>
    </source>
</evidence>
<reference evidence="2 3" key="1">
    <citation type="journal article" date="2010" name="Nature">
        <title>Genome sequencing and analysis of the model grass Brachypodium distachyon.</title>
        <authorList>
            <consortium name="International Brachypodium Initiative"/>
        </authorList>
    </citation>
    <scope>NUCLEOTIDE SEQUENCE [LARGE SCALE GENOMIC DNA]</scope>
    <source>
        <strain evidence="2">Bd21</strain>
        <strain evidence="3">cv. Bd21</strain>
    </source>
</reference>
<dbReference type="KEGG" id="bdi:100837308"/>
<reference evidence="3" key="3">
    <citation type="submission" date="2018-08" db="UniProtKB">
        <authorList>
            <consortium name="EnsemblPlants"/>
        </authorList>
    </citation>
    <scope>IDENTIFICATION</scope>
    <source>
        <strain evidence="3">cv. Bd21</strain>
    </source>
</reference>
<dbReference type="PANTHER" id="PTHR37376:SF1">
    <property type="entry name" value="EXPRESSED PROTEIN"/>
    <property type="match status" value="1"/>
</dbReference>
<feature type="compositionally biased region" description="Low complexity" evidence="1">
    <location>
        <begin position="29"/>
        <end position="43"/>
    </location>
</feature>
<dbReference type="EnsemblPlants" id="KQK23137">
    <property type="protein sequence ID" value="KQK23137"/>
    <property type="gene ID" value="BRADI_1g71450v3"/>
</dbReference>
<dbReference type="Proteomes" id="UP000008810">
    <property type="component" value="Chromosome 1"/>
</dbReference>
<gene>
    <name evidence="3" type="primary">LOC100837308</name>
    <name evidence="2" type="ORF">BRADI_1g71450v3</name>
</gene>
<evidence type="ECO:0000313" key="4">
    <source>
        <dbReference type="Proteomes" id="UP000008810"/>
    </source>
</evidence>
<protein>
    <submittedName>
        <fullName evidence="2 3">Uncharacterized protein</fullName>
    </submittedName>
</protein>